<dbReference type="InterPro" id="IPR008238">
    <property type="entry name" value="Chorismate_mutase_AroQ_euk"/>
</dbReference>
<proteinExistence type="predicted"/>
<evidence type="ECO:0000256" key="4">
    <source>
        <dbReference type="ARBA" id="ARBA00012404"/>
    </source>
</evidence>
<keyword evidence="6 9" id="KW-0028">Amino-acid biosynthesis</keyword>
<dbReference type="InterPro" id="IPR037039">
    <property type="entry name" value="CM_AroQ_sf_eucaryotic"/>
</dbReference>
<feature type="region of interest" description="Disordered" evidence="10">
    <location>
        <begin position="1"/>
        <end position="23"/>
    </location>
</feature>
<dbReference type="InterPro" id="IPR036263">
    <property type="entry name" value="Chorismate_II_sf"/>
</dbReference>
<evidence type="ECO:0000256" key="7">
    <source>
        <dbReference type="ARBA" id="ARBA00023141"/>
    </source>
</evidence>
<evidence type="ECO:0000259" key="11">
    <source>
        <dbReference type="Pfam" id="PF01817"/>
    </source>
</evidence>
<keyword evidence="13" id="KW-1185">Reference proteome</keyword>
<dbReference type="InterPro" id="IPR002701">
    <property type="entry name" value="CM_II_prokaryot"/>
</dbReference>
<comment type="pathway">
    <text evidence="3">Metabolic intermediate biosynthesis; prephenate biosynthesis; prephenate from chorismate: step 1/1.</text>
</comment>
<accession>A0ABR2MNJ0</accession>
<evidence type="ECO:0000256" key="6">
    <source>
        <dbReference type="ARBA" id="ARBA00022605"/>
    </source>
</evidence>
<dbReference type="PANTHER" id="PTHR21145:SF12">
    <property type="entry name" value="CHORISMATE MUTASE"/>
    <property type="match status" value="1"/>
</dbReference>
<comment type="caution">
    <text evidence="12">The sequence shown here is derived from an EMBL/GenBank/DDBJ whole genome shotgun (WGS) entry which is preliminary data.</text>
</comment>
<keyword evidence="7 9" id="KW-0057">Aromatic amino acid biosynthesis</keyword>
<evidence type="ECO:0000256" key="1">
    <source>
        <dbReference type="ARBA" id="ARBA00000824"/>
    </source>
</evidence>
<evidence type="ECO:0000256" key="3">
    <source>
        <dbReference type="ARBA" id="ARBA00004817"/>
    </source>
</evidence>
<dbReference type="Proteomes" id="UP001412067">
    <property type="component" value="Unassembled WGS sequence"/>
</dbReference>
<evidence type="ECO:0000256" key="9">
    <source>
        <dbReference type="PIRNR" id="PIRNR017318"/>
    </source>
</evidence>
<evidence type="ECO:0000256" key="8">
    <source>
        <dbReference type="ARBA" id="ARBA00023235"/>
    </source>
</evidence>
<dbReference type="PROSITE" id="PS51169">
    <property type="entry name" value="CHORISMATE_MUT_3"/>
    <property type="match status" value="1"/>
</dbReference>
<protein>
    <recommendedName>
        <fullName evidence="4 9">Chorismate mutase</fullName>
        <ecNumber evidence="4 9">5.4.99.5</ecNumber>
    </recommendedName>
</protein>
<feature type="domain" description="Chorismate mutase" evidence="11">
    <location>
        <begin position="144"/>
        <end position="255"/>
    </location>
</feature>
<dbReference type="Gene3D" id="1.10.590.10">
    <property type="entry name" value="Chorismate mutase, AroQ class superfamily, eukaryotic"/>
    <property type="match status" value="1"/>
</dbReference>
<evidence type="ECO:0000313" key="12">
    <source>
        <dbReference type="EMBL" id="KAK8965046.1"/>
    </source>
</evidence>
<name>A0ABR2MNJ0_9ASPA</name>
<comment type="catalytic activity">
    <reaction evidence="1 9">
        <text>chorismate = prephenate</text>
        <dbReference type="Rhea" id="RHEA:13897"/>
        <dbReference type="ChEBI" id="CHEBI:29748"/>
        <dbReference type="ChEBI" id="CHEBI:29934"/>
        <dbReference type="EC" id="5.4.99.5"/>
    </reaction>
</comment>
<organism evidence="12 13">
    <name type="scientific">Platanthera guangdongensis</name>
    <dbReference type="NCBI Taxonomy" id="2320717"/>
    <lineage>
        <taxon>Eukaryota</taxon>
        <taxon>Viridiplantae</taxon>
        <taxon>Streptophyta</taxon>
        <taxon>Embryophyta</taxon>
        <taxon>Tracheophyta</taxon>
        <taxon>Spermatophyta</taxon>
        <taxon>Magnoliopsida</taxon>
        <taxon>Liliopsida</taxon>
        <taxon>Asparagales</taxon>
        <taxon>Orchidaceae</taxon>
        <taxon>Orchidoideae</taxon>
        <taxon>Orchideae</taxon>
        <taxon>Orchidinae</taxon>
        <taxon>Platanthera</taxon>
    </lineage>
</organism>
<dbReference type="SUPFAM" id="SSF48600">
    <property type="entry name" value="Chorismate mutase II"/>
    <property type="match status" value="1"/>
</dbReference>
<dbReference type="PANTHER" id="PTHR21145">
    <property type="entry name" value="CHORISMATE MUTASE"/>
    <property type="match status" value="1"/>
</dbReference>
<dbReference type="PIRSF" id="PIRSF017318">
    <property type="entry name" value="Chor_mut_AroQ_eu"/>
    <property type="match status" value="1"/>
</dbReference>
<comment type="subcellular location">
    <subcellularLocation>
        <location evidence="2">Cytoplasm</location>
    </subcellularLocation>
</comment>
<dbReference type="Pfam" id="PF01817">
    <property type="entry name" value="CM_2"/>
    <property type="match status" value="1"/>
</dbReference>
<keyword evidence="8 9" id="KW-0413">Isomerase</keyword>
<dbReference type="EMBL" id="JBBWWR010000006">
    <property type="protein sequence ID" value="KAK8965046.1"/>
    <property type="molecule type" value="Genomic_DNA"/>
</dbReference>
<sequence>MASFEASSRDEGEGSNQTSLKTVRESLIRQEDSIVFSLIERARHPYNAAAYDNSSLKSSGCSLAEIFVREAEHLHAKAGRYDNPEEVPFFSEDLPLPLLPPYNYPQVLHPVAASVNITKTIWNMYFNELLPILTTKGDDGNYASTLALDLACLQALSRRIHYGKYVAEVKFRDAPMDYSSAIHDKDREALMRMLTFERVEEMVKQRVAKKAMVFGQQVTLEEDNWSGDTLNYKVDPTLVSRLYSDWIIPLTKVVEVEYLLRRLD</sequence>
<dbReference type="EC" id="5.4.99.5" evidence="4 9"/>
<evidence type="ECO:0000256" key="2">
    <source>
        <dbReference type="ARBA" id="ARBA00004496"/>
    </source>
</evidence>
<reference evidence="12 13" key="1">
    <citation type="journal article" date="2022" name="Nat. Plants">
        <title>Genomes of leafy and leafless Platanthera orchids illuminate the evolution of mycoheterotrophy.</title>
        <authorList>
            <person name="Li M.H."/>
            <person name="Liu K.W."/>
            <person name="Li Z."/>
            <person name="Lu H.C."/>
            <person name="Ye Q.L."/>
            <person name="Zhang D."/>
            <person name="Wang J.Y."/>
            <person name="Li Y.F."/>
            <person name="Zhong Z.M."/>
            <person name="Liu X."/>
            <person name="Yu X."/>
            <person name="Liu D.K."/>
            <person name="Tu X.D."/>
            <person name="Liu B."/>
            <person name="Hao Y."/>
            <person name="Liao X.Y."/>
            <person name="Jiang Y.T."/>
            <person name="Sun W.H."/>
            <person name="Chen J."/>
            <person name="Chen Y.Q."/>
            <person name="Ai Y."/>
            <person name="Zhai J.W."/>
            <person name="Wu S.S."/>
            <person name="Zhou Z."/>
            <person name="Hsiao Y.Y."/>
            <person name="Wu W.L."/>
            <person name="Chen Y.Y."/>
            <person name="Lin Y.F."/>
            <person name="Hsu J.L."/>
            <person name="Li C.Y."/>
            <person name="Wang Z.W."/>
            <person name="Zhao X."/>
            <person name="Zhong W.Y."/>
            <person name="Ma X.K."/>
            <person name="Ma L."/>
            <person name="Huang J."/>
            <person name="Chen G.Z."/>
            <person name="Huang M.Z."/>
            <person name="Huang L."/>
            <person name="Peng D.H."/>
            <person name="Luo Y.B."/>
            <person name="Zou S.Q."/>
            <person name="Chen S.P."/>
            <person name="Lan S."/>
            <person name="Tsai W.C."/>
            <person name="Van de Peer Y."/>
            <person name="Liu Z.J."/>
        </authorList>
    </citation>
    <scope>NUCLEOTIDE SEQUENCE [LARGE SCALE GENOMIC DNA]</scope>
    <source>
        <strain evidence="12">Lor288</strain>
    </source>
</reference>
<evidence type="ECO:0000256" key="10">
    <source>
        <dbReference type="SAM" id="MobiDB-lite"/>
    </source>
</evidence>
<evidence type="ECO:0000256" key="5">
    <source>
        <dbReference type="ARBA" id="ARBA00022490"/>
    </source>
</evidence>
<gene>
    <name evidence="12" type="primary">CM2</name>
    <name evidence="12" type="ORF">KSP40_PGU004524</name>
</gene>
<evidence type="ECO:0000313" key="13">
    <source>
        <dbReference type="Proteomes" id="UP001412067"/>
    </source>
</evidence>
<dbReference type="NCBIfam" id="TIGR01802">
    <property type="entry name" value="CM_pl-yst"/>
    <property type="match status" value="1"/>
</dbReference>
<keyword evidence="5" id="KW-0963">Cytoplasm</keyword>